<comment type="catalytic activity">
    <reaction evidence="7 8">
        <text>uroporphyrinogen III + 4 H(+) = coproporphyrinogen III + 4 CO2</text>
        <dbReference type="Rhea" id="RHEA:19865"/>
        <dbReference type="ChEBI" id="CHEBI:15378"/>
        <dbReference type="ChEBI" id="CHEBI:16526"/>
        <dbReference type="ChEBI" id="CHEBI:57308"/>
        <dbReference type="ChEBI" id="CHEBI:57309"/>
        <dbReference type="EC" id="4.1.1.37"/>
    </reaction>
</comment>
<dbReference type="PROSITE" id="PS00907">
    <property type="entry name" value="UROD_2"/>
    <property type="match status" value="1"/>
</dbReference>
<protein>
    <recommendedName>
        <fullName evidence="3 7">Uroporphyrinogen decarboxylase</fullName>
        <shortName evidence="7">UPD</shortName>
        <shortName evidence="7">URO-D</shortName>
        <ecNumber evidence="3 7">4.1.1.37</ecNumber>
    </recommendedName>
</protein>
<sequence length="378" mass="41806">MTRISPAPFIKAGLDPMQDLSPLTSGARFVRACLRRPVDRPPVWFLRQAGRYMPEYQAVRQHHTLLEICKQPKLAAEVTITAAEKLDVDAAIIFADLLLPFECMGLPFEFQAGEGPVVHHPVRTVADIQRLRTDRAAELSYVAEAIERVVAHFKDRLGIIGFCGAPFTLASYMIEGGGSRNYIHTKTLMYRQPAAWRMLLDKLISVLREYAAQQVAAGADVIQIFDSWAGALSVADYRDFVLPATKILVREVQALGVPVIYFGVDTASLLPAMRETGVDVLGLDWRIPLDEGWRTLDYACAVQGNLDPITLFAEPELLRKRVHEILTQAGGRPGHIFNLGHGIVPGTPVENVQAVVRYVREYGRQAAFSPQILGGARG</sequence>
<comment type="caution">
    <text evidence="7">Lacks conserved residue(s) required for the propagation of feature annotation.</text>
</comment>
<accession>A0A2Z5G1J4</accession>
<dbReference type="EMBL" id="CP030840">
    <property type="protein sequence ID" value="AXC12949.1"/>
    <property type="molecule type" value="Genomic_DNA"/>
</dbReference>
<dbReference type="GO" id="GO:0006782">
    <property type="term" value="P:protoporphyrinogen IX biosynthetic process"/>
    <property type="evidence" value="ECO:0007669"/>
    <property type="project" value="UniProtKB-UniRule"/>
</dbReference>
<dbReference type="Pfam" id="PF01208">
    <property type="entry name" value="URO-D"/>
    <property type="match status" value="1"/>
</dbReference>
<dbReference type="UniPathway" id="UPA00251">
    <property type="reaction ID" value="UER00321"/>
</dbReference>
<dbReference type="EC" id="4.1.1.37" evidence="3 7"/>
<keyword evidence="13" id="KW-1185">Reference proteome</keyword>
<dbReference type="InterPro" id="IPR038071">
    <property type="entry name" value="UROD/MetE-like_sf"/>
</dbReference>
<dbReference type="NCBIfam" id="TIGR01464">
    <property type="entry name" value="hemE"/>
    <property type="match status" value="1"/>
</dbReference>
<comment type="pathway">
    <text evidence="1 7 8">Porphyrin-containing compound metabolism; protoporphyrin-IX biosynthesis; coproporphyrinogen-III from 5-aminolevulinate: step 4/4.</text>
</comment>
<comment type="function">
    <text evidence="7">Catalyzes the decarboxylation of four acetate groups of uroporphyrinogen-III to yield coproporphyrinogen-III.</text>
</comment>
<evidence type="ECO:0000259" key="10">
    <source>
        <dbReference type="PROSITE" id="PS00906"/>
    </source>
</evidence>
<organism evidence="12 13">
    <name type="scientific">Acidisarcina polymorpha</name>
    <dbReference type="NCBI Taxonomy" id="2211140"/>
    <lineage>
        <taxon>Bacteria</taxon>
        <taxon>Pseudomonadati</taxon>
        <taxon>Acidobacteriota</taxon>
        <taxon>Terriglobia</taxon>
        <taxon>Terriglobales</taxon>
        <taxon>Acidobacteriaceae</taxon>
        <taxon>Acidisarcina</taxon>
    </lineage>
</organism>
<dbReference type="GO" id="GO:0005829">
    <property type="term" value="C:cytosol"/>
    <property type="evidence" value="ECO:0007669"/>
    <property type="project" value="TreeGrafter"/>
</dbReference>
<dbReference type="InterPro" id="IPR000257">
    <property type="entry name" value="Uroporphyrinogen_deCOase"/>
</dbReference>
<dbReference type="Proteomes" id="UP000253606">
    <property type="component" value="Chromosome"/>
</dbReference>
<feature type="site" description="Transition state stabilizer" evidence="7">
    <location>
        <position position="96"/>
    </location>
</feature>
<evidence type="ECO:0000256" key="8">
    <source>
        <dbReference type="RuleBase" id="RU000554"/>
    </source>
</evidence>
<feature type="binding site" evidence="7">
    <location>
        <position position="172"/>
    </location>
    <ligand>
        <name>substrate</name>
    </ligand>
</feature>
<feature type="binding site" evidence="7">
    <location>
        <position position="96"/>
    </location>
    <ligand>
        <name>substrate</name>
    </ligand>
</feature>
<feature type="binding site" evidence="7">
    <location>
        <position position="341"/>
    </location>
    <ligand>
        <name>substrate</name>
    </ligand>
</feature>
<dbReference type="SUPFAM" id="SSF51726">
    <property type="entry name" value="UROD/MetE-like"/>
    <property type="match status" value="1"/>
</dbReference>
<comment type="subcellular location">
    <subcellularLocation>
        <location evidence="7">Cytoplasm</location>
    </subcellularLocation>
</comment>
<dbReference type="PANTHER" id="PTHR21091:SF169">
    <property type="entry name" value="UROPORPHYRINOGEN DECARBOXYLASE"/>
    <property type="match status" value="1"/>
</dbReference>
<evidence type="ECO:0000256" key="3">
    <source>
        <dbReference type="ARBA" id="ARBA00012288"/>
    </source>
</evidence>
<evidence type="ECO:0000256" key="6">
    <source>
        <dbReference type="ARBA" id="ARBA00023244"/>
    </source>
</evidence>
<evidence type="ECO:0000256" key="9">
    <source>
        <dbReference type="RuleBase" id="RU004169"/>
    </source>
</evidence>
<dbReference type="PANTHER" id="PTHR21091">
    <property type="entry name" value="METHYLTETRAHYDROFOLATE:HOMOCYSTEINE METHYLTRANSFERASE RELATED"/>
    <property type="match status" value="1"/>
</dbReference>
<reference evidence="12 13" key="1">
    <citation type="journal article" date="2018" name="Front. Microbiol.">
        <title>Hydrolytic Capabilities as a Key to Environmental Success: Chitinolytic and Cellulolytic Acidobacteria From Acidic Sub-arctic Soils and Boreal Peatlands.</title>
        <authorList>
            <person name="Belova S.E."/>
            <person name="Ravin N.V."/>
            <person name="Pankratov T.A."/>
            <person name="Rakitin A.L."/>
            <person name="Ivanova A.A."/>
            <person name="Beletsky A.V."/>
            <person name="Mardanov A.V."/>
            <person name="Sinninghe Damste J.S."/>
            <person name="Dedysh S.N."/>
        </authorList>
    </citation>
    <scope>NUCLEOTIDE SEQUENCE [LARGE SCALE GENOMIC DNA]</scope>
    <source>
        <strain evidence="12 13">SBC82</strain>
    </source>
</reference>
<dbReference type="InterPro" id="IPR006361">
    <property type="entry name" value="Uroporphyrinogen_deCO2ase_HemE"/>
</dbReference>
<dbReference type="HAMAP" id="MF_00218">
    <property type="entry name" value="URO_D"/>
    <property type="match status" value="1"/>
</dbReference>
<gene>
    <name evidence="7" type="primary">hemE</name>
    <name evidence="12" type="ORF">ACPOL_3668</name>
</gene>
<evidence type="ECO:0000256" key="7">
    <source>
        <dbReference type="HAMAP-Rule" id="MF_00218"/>
    </source>
</evidence>
<proteinExistence type="inferred from homology"/>
<feature type="domain" description="Uroporphyrinogen decarboxylase (URO-D)" evidence="11">
    <location>
        <begin position="160"/>
        <end position="176"/>
    </location>
</feature>
<evidence type="ECO:0000259" key="11">
    <source>
        <dbReference type="PROSITE" id="PS00907"/>
    </source>
</evidence>
<dbReference type="CDD" id="cd00717">
    <property type="entry name" value="URO-D"/>
    <property type="match status" value="1"/>
</dbReference>
<evidence type="ECO:0000256" key="5">
    <source>
        <dbReference type="ARBA" id="ARBA00023239"/>
    </source>
</evidence>
<evidence type="ECO:0000256" key="2">
    <source>
        <dbReference type="ARBA" id="ARBA00009935"/>
    </source>
</evidence>
<dbReference type="GO" id="GO:0004853">
    <property type="term" value="F:uroporphyrinogen decarboxylase activity"/>
    <property type="evidence" value="ECO:0007669"/>
    <property type="project" value="UniProtKB-UniRule"/>
</dbReference>
<keyword evidence="4 7" id="KW-0210">Decarboxylase</keyword>
<dbReference type="PROSITE" id="PS00906">
    <property type="entry name" value="UROD_1"/>
    <property type="match status" value="1"/>
</dbReference>
<evidence type="ECO:0000256" key="4">
    <source>
        <dbReference type="ARBA" id="ARBA00022793"/>
    </source>
</evidence>
<keyword evidence="7" id="KW-0963">Cytoplasm</keyword>
<name>A0A2Z5G1J4_9BACT</name>
<evidence type="ECO:0000313" key="12">
    <source>
        <dbReference type="EMBL" id="AXC12949.1"/>
    </source>
</evidence>
<evidence type="ECO:0000313" key="13">
    <source>
        <dbReference type="Proteomes" id="UP000253606"/>
    </source>
</evidence>
<feature type="binding site" evidence="7">
    <location>
        <begin position="47"/>
        <end position="51"/>
    </location>
    <ligand>
        <name>substrate</name>
    </ligand>
</feature>
<feature type="domain" description="Uroporphyrinogen decarboxylase (URO-D)" evidence="10">
    <location>
        <begin position="42"/>
        <end position="51"/>
    </location>
</feature>
<dbReference type="Gene3D" id="3.20.20.210">
    <property type="match status" value="1"/>
</dbReference>
<dbReference type="AlphaFoldDB" id="A0A2Z5G1J4"/>
<keyword evidence="5 7" id="KW-0456">Lyase</keyword>
<evidence type="ECO:0000256" key="1">
    <source>
        <dbReference type="ARBA" id="ARBA00004804"/>
    </source>
</evidence>
<dbReference type="KEGG" id="abas:ACPOL_3668"/>
<comment type="subunit">
    <text evidence="7">Homodimer.</text>
</comment>
<keyword evidence="6 7" id="KW-0627">Porphyrin biosynthesis</keyword>
<feature type="binding site" evidence="7">
    <location>
        <position position="227"/>
    </location>
    <ligand>
        <name>substrate</name>
    </ligand>
</feature>
<comment type="similarity">
    <text evidence="2 7 9">Belongs to the uroporphyrinogen decarboxylase family.</text>
</comment>